<evidence type="ECO:0000313" key="2">
    <source>
        <dbReference type="Proteomes" id="UP001172673"/>
    </source>
</evidence>
<protein>
    <submittedName>
        <fullName evidence="1">Uncharacterized protein</fullName>
    </submittedName>
</protein>
<name>A0AA38X8D4_9EURO</name>
<sequence>MGSVALGDPHFDVREYADQSIHTLQNDSGDSFGIRLLSSLAGKDGVGFSMACVFIAECVDQENPRHHGRFVVKIFDPRHATRLRESLKLPAFNNTTFEEVVAAFKNGTFAAFEEQMCTPVTLPSTLSRRTRNRLRHPEFDPVIYYALFVRGFDDIKITDELIGHGLTHQHSTLERELCVWLESKQDFNHEAEMHRYISQFPKAPVVRCMEITSIRPRLSYPADIVVDAPFTFGVVVMELLEGCTLGELENLKYGTSQNLEEQSAGMQALLPKMAKDPKEIIEPFRRFWLFPLSVGIQSTDPNPGNIVFCPGDEGSGIKLLWIDVCQFQPRLEKVIYAPSVFPWSPDVAIARHVISTNMHLEFNLESQTVEA</sequence>
<gene>
    <name evidence="1" type="ORF">H2200_007464</name>
</gene>
<proteinExistence type="predicted"/>
<organism evidence="1 2">
    <name type="scientific">Cladophialophora chaetospira</name>
    <dbReference type="NCBI Taxonomy" id="386627"/>
    <lineage>
        <taxon>Eukaryota</taxon>
        <taxon>Fungi</taxon>
        <taxon>Dikarya</taxon>
        <taxon>Ascomycota</taxon>
        <taxon>Pezizomycotina</taxon>
        <taxon>Eurotiomycetes</taxon>
        <taxon>Chaetothyriomycetidae</taxon>
        <taxon>Chaetothyriales</taxon>
        <taxon>Herpotrichiellaceae</taxon>
        <taxon>Cladophialophora</taxon>
    </lineage>
</organism>
<evidence type="ECO:0000313" key="1">
    <source>
        <dbReference type="EMBL" id="KAJ9608476.1"/>
    </source>
</evidence>
<reference evidence="1" key="1">
    <citation type="submission" date="2022-10" db="EMBL/GenBank/DDBJ databases">
        <title>Culturing micro-colonial fungi from biological soil crusts in the Mojave desert and describing Neophaeococcomyces mojavensis, and introducing the new genera and species Taxawa tesnikishii.</title>
        <authorList>
            <person name="Kurbessoian T."/>
            <person name="Stajich J.E."/>
        </authorList>
    </citation>
    <scope>NUCLEOTIDE SEQUENCE</scope>
    <source>
        <strain evidence="1">TK_41</strain>
    </source>
</reference>
<dbReference type="Proteomes" id="UP001172673">
    <property type="component" value="Unassembled WGS sequence"/>
</dbReference>
<dbReference type="AlphaFoldDB" id="A0AA38X8D4"/>
<keyword evidence="2" id="KW-1185">Reference proteome</keyword>
<comment type="caution">
    <text evidence="1">The sequence shown here is derived from an EMBL/GenBank/DDBJ whole genome shotgun (WGS) entry which is preliminary data.</text>
</comment>
<accession>A0AA38X8D4</accession>
<dbReference type="EMBL" id="JAPDRK010000010">
    <property type="protein sequence ID" value="KAJ9608476.1"/>
    <property type="molecule type" value="Genomic_DNA"/>
</dbReference>